<sequence length="836" mass="94448">MTCRRQRRRRRTSPAAPAPPPVPPPDNDDLIQEILLRLSSHPSSLPRASLVCKQWRRLVSDPAFLRRFRARHRDPPLLGVFKDELHHPVFRSVLDPPDLIPPDRFALRLDDYRAASLLGCRHGLVLIFNYNTCEFLVWDPVSGDRRRVAVPQELDGGERSVMNGAVLCAAGDDGHVHGGGFRSCHFKVVLIGASKMDGRIFASIYSSVTGEWGDAIFTGPVSTIYYFGSPAILVGNSLYWLLSVWGPHILEFNLETSTLAVIDGNWPQMHFSSDCHYCIMRGEDGNVGLAILSYRGFQMWERKVTLGGAAKWVLWKTVKLHDILGLSSAVQREKTDIVGYSEDPNAFILVVDTDFYMFQVDSMQSKKLFDCNVVTRCHPFTSFYTAGLDMEHVVSAVTGELVTRFISYLMSKYSRRHEISEEKQLKRLQQLLLRVSMVVKEADGRYITNSGMLMQLKALADAMYRGHHVLDMFRCRTLIQEDPIKEVSNPFPPLKRFCKIVDASGKDKARHLELHRTLEILETAVDHMAEFVVLLGGCDRMSRRPYDTYLYIDNFMFGRHSEKQRLLNFLLEYNPPGVQPAVLPIIGALGVGKKTLVAHVCADERVQSQFSSILHLNEVVHLKLVFNLVLICASKMDRRIFASVYSLVTGEWGDAIFTGPVSTIYHFGSPAILVGNALYWLLSVSGHHILEFNLETLTLAVTDGNWPETNFSSDCRYCIMRREDDNVGLAILSYSGFQMWERKVTLGGAAKWVLRKTVKLHGILGLSSAVQREKIDIVGYAVDLNAFILVVDMAFYMVQVDSMQFKKLFDCIVITRCHPFTSFYTAGSPRFNVTLA</sequence>
<dbReference type="STRING" id="65489.A0A0D3HAY7"/>
<evidence type="ECO:0000256" key="7">
    <source>
        <dbReference type="SAM" id="Phobius"/>
    </source>
</evidence>
<evidence type="ECO:0000256" key="4">
    <source>
        <dbReference type="ARBA" id="ARBA00022741"/>
    </source>
</evidence>
<dbReference type="GO" id="GO:0000166">
    <property type="term" value="F:nucleotide binding"/>
    <property type="evidence" value="ECO:0007669"/>
    <property type="project" value="UniProtKB-KW"/>
</dbReference>
<proteinExistence type="inferred from homology"/>
<evidence type="ECO:0008006" key="13">
    <source>
        <dbReference type="Google" id="ProtNLM"/>
    </source>
</evidence>
<evidence type="ECO:0000256" key="6">
    <source>
        <dbReference type="SAM" id="MobiDB-lite"/>
    </source>
</evidence>
<name>A0A0D3HAY7_9ORYZ</name>
<dbReference type="PANTHER" id="PTHR33186:SF18">
    <property type="entry name" value="OS10G0136150 PROTEIN"/>
    <property type="match status" value="1"/>
</dbReference>
<dbReference type="Proteomes" id="UP000026960">
    <property type="component" value="Chromosome 10"/>
</dbReference>
<keyword evidence="3" id="KW-0677">Repeat</keyword>
<dbReference type="InterPro" id="IPR001810">
    <property type="entry name" value="F-box_dom"/>
</dbReference>
<keyword evidence="2" id="KW-0433">Leucine-rich repeat</keyword>
<keyword evidence="4" id="KW-0547">Nucleotide-binding</keyword>
<dbReference type="InterPro" id="IPR056594">
    <property type="entry name" value="AT5G49610-like_b-prop"/>
</dbReference>
<dbReference type="InterPro" id="IPR036047">
    <property type="entry name" value="F-box-like_dom_sf"/>
</dbReference>
<feature type="compositionally biased region" description="Basic residues" evidence="6">
    <location>
        <begin position="1"/>
        <end position="12"/>
    </location>
</feature>
<dbReference type="InterPro" id="IPR041118">
    <property type="entry name" value="Rx_N"/>
</dbReference>
<keyword evidence="12" id="KW-1185">Reference proteome</keyword>
<protein>
    <recommendedName>
        <fullName evidence="13">F-box domain-containing protein</fullName>
    </recommendedName>
</protein>
<dbReference type="PaxDb" id="65489-OBART10G01700.1"/>
<organism evidence="11">
    <name type="scientific">Oryza barthii</name>
    <dbReference type="NCBI Taxonomy" id="65489"/>
    <lineage>
        <taxon>Eukaryota</taxon>
        <taxon>Viridiplantae</taxon>
        <taxon>Streptophyta</taxon>
        <taxon>Embryophyta</taxon>
        <taxon>Tracheophyta</taxon>
        <taxon>Spermatophyta</taxon>
        <taxon>Magnoliopsida</taxon>
        <taxon>Liliopsida</taxon>
        <taxon>Poales</taxon>
        <taxon>Poaceae</taxon>
        <taxon>BOP clade</taxon>
        <taxon>Oryzoideae</taxon>
        <taxon>Oryzeae</taxon>
        <taxon>Oryzinae</taxon>
        <taxon>Oryza</taxon>
    </lineage>
</organism>
<evidence type="ECO:0000313" key="11">
    <source>
        <dbReference type="EnsemblPlants" id="OBART10G01700.1"/>
    </source>
</evidence>
<feature type="compositionally biased region" description="Pro residues" evidence="6">
    <location>
        <begin position="16"/>
        <end position="25"/>
    </location>
</feature>
<dbReference type="SUPFAM" id="SSF52540">
    <property type="entry name" value="P-loop containing nucleoside triphosphate hydrolases"/>
    <property type="match status" value="1"/>
</dbReference>
<evidence type="ECO:0000259" key="9">
    <source>
        <dbReference type="Pfam" id="PF18052"/>
    </source>
</evidence>
<dbReference type="GO" id="GO:0006952">
    <property type="term" value="P:defense response"/>
    <property type="evidence" value="ECO:0007669"/>
    <property type="project" value="UniProtKB-KW"/>
</dbReference>
<evidence type="ECO:0000256" key="3">
    <source>
        <dbReference type="ARBA" id="ARBA00022737"/>
    </source>
</evidence>
<evidence type="ECO:0000313" key="12">
    <source>
        <dbReference type="Proteomes" id="UP000026960"/>
    </source>
</evidence>
<dbReference type="Pfam" id="PF18052">
    <property type="entry name" value="Rx_N"/>
    <property type="match status" value="1"/>
</dbReference>
<comment type="similarity">
    <text evidence="1">Belongs to the disease resistance NB-LRR family.</text>
</comment>
<dbReference type="InterPro" id="IPR027417">
    <property type="entry name" value="P-loop_NTPase"/>
</dbReference>
<dbReference type="SUPFAM" id="SSF81383">
    <property type="entry name" value="F-box domain"/>
    <property type="match status" value="1"/>
</dbReference>
<dbReference type="Pfam" id="PF12937">
    <property type="entry name" value="F-box-like"/>
    <property type="match status" value="1"/>
</dbReference>
<reference evidence="11" key="2">
    <citation type="submission" date="2015-03" db="UniProtKB">
        <authorList>
            <consortium name="EnsemblPlants"/>
        </authorList>
    </citation>
    <scope>IDENTIFICATION</scope>
</reference>
<reference evidence="11" key="1">
    <citation type="journal article" date="2009" name="Rice">
        <title>De Novo Next Generation Sequencing of Plant Genomes.</title>
        <authorList>
            <person name="Rounsley S."/>
            <person name="Marri P.R."/>
            <person name="Yu Y."/>
            <person name="He R."/>
            <person name="Sisneros N."/>
            <person name="Goicoechea J.L."/>
            <person name="Lee S.J."/>
            <person name="Angelova A."/>
            <person name="Kudrna D."/>
            <person name="Luo M."/>
            <person name="Affourtit J."/>
            <person name="Desany B."/>
            <person name="Knight J."/>
            <person name="Niazi F."/>
            <person name="Egholm M."/>
            <person name="Wing R.A."/>
        </authorList>
    </citation>
    <scope>NUCLEOTIDE SEQUENCE [LARGE SCALE GENOMIC DNA]</scope>
    <source>
        <strain evidence="11">cv. IRGC 105608</strain>
    </source>
</reference>
<dbReference type="Pfam" id="PF23635">
    <property type="entry name" value="Beta-prop_AT5G49610-like"/>
    <property type="match status" value="1"/>
</dbReference>
<feature type="domain" description="F-box protein AT5G49610-like beta-propeller" evidence="10">
    <location>
        <begin position="117"/>
        <end position="381"/>
    </location>
</feature>
<evidence type="ECO:0000256" key="2">
    <source>
        <dbReference type="ARBA" id="ARBA00022614"/>
    </source>
</evidence>
<dbReference type="Gene3D" id="1.20.1280.50">
    <property type="match status" value="1"/>
</dbReference>
<dbReference type="HOGENOM" id="CLU_013909_0_0_1"/>
<dbReference type="PANTHER" id="PTHR33186">
    <property type="entry name" value="OS10G0136150 PROTEIN-RELATED"/>
    <property type="match status" value="1"/>
</dbReference>
<evidence type="ECO:0000256" key="1">
    <source>
        <dbReference type="ARBA" id="ARBA00008894"/>
    </source>
</evidence>
<dbReference type="Gramene" id="OBART10G01700.1">
    <property type="protein sequence ID" value="OBART10G01700.1"/>
    <property type="gene ID" value="OBART10G01700"/>
</dbReference>
<keyword evidence="7" id="KW-0812">Transmembrane</keyword>
<feature type="region of interest" description="Disordered" evidence="6">
    <location>
        <begin position="1"/>
        <end position="27"/>
    </location>
</feature>
<feature type="domain" description="Disease resistance N-terminal" evidence="9">
    <location>
        <begin position="400"/>
        <end position="481"/>
    </location>
</feature>
<keyword evidence="7" id="KW-1133">Transmembrane helix</keyword>
<evidence type="ECO:0000259" key="10">
    <source>
        <dbReference type="Pfam" id="PF23635"/>
    </source>
</evidence>
<feature type="transmembrane region" description="Helical" evidence="7">
    <location>
        <begin position="224"/>
        <end position="242"/>
    </location>
</feature>
<keyword evidence="5" id="KW-0611">Plant defense</keyword>
<evidence type="ECO:0000256" key="5">
    <source>
        <dbReference type="ARBA" id="ARBA00022821"/>
    </source>
</evidence>
<dbReference type="EnsemblPlants" id="OBART10G01700.1">
    <property type="protein sequence ID" value="OBART10G01700.1"/>
    <property type="gene ID" value="OBART10G01700"/>
</dbReference>
<accession>A0A0D3HAY7</accession>
<dbReference type="AlphaFoldDB" id="A0A0D3HAY7"/>
<dbReference type="Gene3D" id="3.40.50.300">
    <property type="entry name" value="P-loop containing nucleotide triphosphate hydrolases"/>
    <property type="match status" value="1"/>
</dbReference>
<feature type="domain" description="F-box" evidence="8">
    <location>
        <begin position="29"/>
        <end position="68"/>
    </location>
</feature>
<keyword evidence="7" id="KW-0472">Membrane</keyword>
<evidence type="ECO:0000259" key="8">
    <source>
        <dbReference type="Pfam" id="PF12937"/>
    </source>
</evidence>